<dbReference type="Proteomes" id="UP000095286">
    <property type="component" value="Unplaced"/>
</dbReference>
<protein>
    <submittedName>
        <fullName evidence="2">N-acetylgalactosaminide beta-1,3-galactosyltransferase</fullName>
    </submittedName>
</protein>
<reference evidence="2" key="1">
    <citation type="submission" date="2016-11" db="UniProtKB">
        <authorList>
            <consortium name="WormBaseParasite"/>
        </authorList>
    </citation>
    <scope>IDENTIFICATION</scope>
    <source>
        <strain evidence="2">KR3021</strain>
    </source>
</reference>
<dbReference type="WBParaSite" id="RSKR_0001176850.1">
    <property type="protein sequence ID" value="RSKR_0001176850.1"/>
    <property type="gene ID" value="RSKR_0001176850"/>
</dbReference>
<sequence length="319" mass="37307">MFFVANSNFKTNNSYWYILKQTLQFIFFAISIFLCVRFLYIVVNEDAIYSRTFLKLVTNVHTSKQALSLPRRGNLFCFVMTSRKHHKDRVLAINQTFLRRCEYGIFYTDTDDLEEDIPYSSIFKSHTEEGNADFWKSLVALKHSYDNISSQYDWYNFINEDSFVLVENLKHFLKDFNPKIPHFFMFTVKPLMKSRYGSAKPNFVLSNEAMRLFSTKLFGNDTLCSYNLDSSIGIENCFKNAGVKTRNYGNSENHHDLGLSFDVQQSFNDKHNGLLRSAFINHSKQITNRFSQQLISLHHISASQMLTIELLLYHIQVSP</sequence>
<name>A0AC35UI52_9BILA</name>
<evidence type="ECO:0000313" key="2">
    <source>
        <dbReference type="WBParaSite" id="RSKR_0001176850.1"/>
    </source>
</evidence>
<organism evidence="1 2">
    <name type="scientific">Rhabditophanes sp. KR3021</name>
    <dbReference type="NCBI Taxonomy" id="114890"/>
    <lineage>
        <taxon>Eukaryota</taxon>
        <taxon>Metazoa</taxon>
        <taxon>Ecdysozoa</taxon>
        <taxon>Nematoda</taxon>
        <taxon>Chromadorea</taxon>
        <taxon>Rhabditida</taxon>
        <taxon>Tylenchina</taxon>
        <taxon>Panagrolaimomorpha</taxon>
        <taxon>Strongyloidoidea</taxon>
        <taxon>Alloionematidae</taxon>
        <taxon>Rhabditophanes</taxon>
    </lineage>
</organism>
<proteinExistence type="predicted"/>
<evidence type="ECO:0000313" key="1">
    <source>
        <dbReference type="Proteomes" id="UP000095286"/>
    </source>
</evidence>
<accession>A0AC35UI52</accession>